<dbReference type="PROSITE" id="PS50878">
    <property type="entry name" value="RT_POL"/>
    <property type="match status" value="1"/>
</dbReference>
<accession>A0AAD7YE85</accession>
<dbReference type="EMBL" id="JARGEI010000022">
    <property type="protein sequence ID" value="KAJ8711440.1"/>
    <property type="molecule type" value="Genomic_DNA"/>
</dbReference>
<dbReference type="InterPro" id="IPR000477">
    <property type="entry name" value="RT_dom"/>
</dbReference>
<organism evidence="2 3">
    <name type="scientific">Mythimna separata</name>
    <name type="common">Oriental armyworm</name>
    <name type="synonym">Pseudaletia separata</name>
    <dbReference type="NCBI Taxonomy" id="271217"/>
    <lineage>
        <taxon>Eukaryota</taxon>
        <taxon>Metazoa</taxon>
        <taxon>Ecdysozoa</taxon>
        <taxon>Arthropoda</taxon>
        <taxon>Hexapoda</taxon>
        <taxon>Insecta</taxon>
        <taxon>Pterygota</taxon>
        <taxon>Neoptera</taxon>
        <taxon>Endopterygota</taxon>
        <taxon>Lepidoptera</taxon>
        <taxon>Glossata</taxon>
        <taxon>Ditrysia</taxon>
        <taxon>Noctuoidea</taxon>
        <taxon>Noctuidae</taxon>
        <taxon>Noctuinae</taxon>
        <taxon>Hadenini</taxon>
        <taxon>Mythimna</taxon>
    </lineage>
</organism>
<comment type="caution">
    <text evidence="2">The sequence shown here is derived from an EMBL/GenBank/DDBJ whole genome shotgun (WGS) entry which is preliminary data.</text>
</comment>
<sequence>MSCGVPQESVLGPSLWNIGYDYMLRGDLPDEVRVVCYADDALVLERGESYQDVVETATRGVAAVVDRIQ</sequence>
<keyword evidence="3" id="KW-1185">Reference proteome</keyword>
<reference evidence="2" key="1">
    <citation type="submission" date="2023-03" db="EMBL/GenBank/DDBJ databases">
        <title>Chromosome-level genomes of two armyworms, Mythimna separata and Mythimna loreyi, provide insights into the biosynthesis and reception of sex pheromones.</title>
        <authorList>
            <person name="Zhao H."/>
        </authorList>
    </citation>
    <scope>NUCLEOTIDE SEQUENCE</scope>
    <source>
        <strain evidence="2">BeijingLab</strain>
        <tissue evidence="2">Pupa</tissue>
    </source>
</reference>
<feature type="domain" description="Reverse transcriptase" evidence="1">
    <location>
        <begin position="1"/>
        <end position="69"/>
    </location>
</feature>
<proteinExistence type="predicted"/>
<evidence type="ECO:0000313" key="3">
    <source>
        <dbReference type="Proteomes" id="UP001231518"/>
    </source>
</evidence>
<name>A0AAD7YE85_MYTSE</name>
<dbReference type="AlphaFoldDB" id="A0AAD7YE85"/>
<protein>
    <recommendedName>
        <fullName evidence="1">Reverse transcriptase domain-containing protein</fullName>
    </recommendedName>
</protein>
<evidence type="ECO:0000259" key="1">
    <source>
        <dbReference type="PROSITE" id="PS50878"/>
    </source>
</evidence>
<evidence type="ECO:0000313" key="2">
    <source>
        <dbReference type="EMBL" id="KAJ8711440.1"/>
    </source>
</evidence>
<dbReference type="Proteomes" id="UP001231518">
    <property type="component" value="Chromosome 21"/>
</dbReference>
<gene>
    <name evidence="2" type="ORF">PYW07_008682</name>
</gene>